<keyword evidence="3" id="KW-0804">Transcription</keyword>
<accession>A0ABU0CBW5</accession>
<evidence type="ECO:0000313" key="5">
    <source>
        <dbReference type="EMBL" id="MDQ0327110.1"/>
    </source>
</evidence>
<dbReference type="PANTHER" id="PTHR30204:SF92">
    <property type="entry name" value="HTH-TYPE TRANSCRIPTIONAL REGULATOR ZNTR"/>
    <property type="match status" value="1"/>
</dbReference>
<sequence>MKELSLLRIGDLAAATGTKIVTIRYYEKIGLLPAPPRTGGNYRAYSQTHQERLSFIRRSRALGFTLDEIRELLDLSAETERDCAAVDRLVTSHLAEVEDKIADLQRLASELRRMKESCRGGTIDQCRIIEALSLEPVTL</sequence>
<dbReference type="RefSeq" id="WP_307155186.1">
    <property type="nucleotide sequence ID" value="NZ_JAUSUK010000002.1"/>
</dbReference>
<protein>
    <submittedName>
        <fullName evidence="5">Cu(I)-responsive transcriptional regulator</fullName>
    </submittedName>
</protein>
<name>A0ABU0CBW5_9BRAD</name>
<dbReference type="InterPro" id="IPR047057">
    <property type="entry name" value="MerR_fam"/>
</dbReference>
<evidence type="ECO:0000313" key="6">
    <source>
        <dbReference type="Proteomes" id="UP001230253"/>
    </source>
</evidence>
<dbReference type="SMART" id="SM00422">
    <property type="entry name" value="HTH_MERR"/>
    <property type="match status" value="1"/>
</dbReference>
<evidence type="ECO:0000256" key="1">
    <source>
        <dbReference type="ARBA" id="ARBA00023015"/>
    </source>
</evidence>
<organism evidence="5 6">
    <name type="scientific">Rhodopseudomonas julia</name>
    <dbReference type="NCBI Taxonomy" id="200617"/>
    <lineage>
        <taxon>Bacteria</taxon>
        <taxon>Pseudomonadati</taxon>
        <taxon>Pseudomonadota</taxon>
        <taxon>Alphaproteobacteria</taxon>
        <taxon>Hyphomicrobiales</taxon>
        <taxon>Nitrobacteraceae</taxon>
        <taxon>Rhodopseudomonas</taxon>
    </lineage>
</organism>
<feature type="domain" description="HTH merR-type" evidence="4">
    <location>
        <begin position="6"/>
        <end position="75"/>
    </location>
</feature>
<comment type="caution">
    <text evidence="5">The sequence shown here is derived from an EMBL/GenBank/DDBJ whole genome shotgun (WGS) entry which is preliminary data.</text>
</comment>
<evidence type="ECO:0000256" key="2">
    <source>
        <dbReference type="ARBA" id="ARBA00023125"/>
    </source>
</evidence>
<keyword evidence="6" id="KW-1185">Reference proteome</keyword>
<dbReference type="EMBL" id="JAUSUK010000002">
    <property type="protein sequence ID" value="MDQ0327110.1"/>
    <property type="molecule type" value="Genomic_DNA"/>
</dbReference>
<keyword evidence="1" id="KW-0805">Transcription regulation</keyword>
<dbReference type="SUPFAM" id="SSF46955">
    <property type="entry name" value="Putative DNA-binding domain"/>
    <property type="match status" value="1"/>
</dbReference>
<dbReference type="InterPro" id="IPR009061">
    <property type="entry name" value="DNA-bd_dom_put_sf"/>
</dbReference>
<dbReference type="Proteomes" id="UP001230253">
    <property type="component" value="Unassembled WGS sequence"/>
</dbReference>
<reference evidence="5 6" key="1">
    <citation type="submission" date="2023-07" db="EMBL/GenBank/DDBJ databases">
        <title>Genomic Encyclopedia of Type Strains, Phase IV (KMG-IV): sequencing the most valuable type-strain genomes for metagenomic binning, comparative biology and taxonomic classification.</title>
        <authorList>
            <person name="Goeker M."/>
        </authorList>
    </citation>
    <scope>NUCLEOTIDE SEQUENCE [LARGE SCALE GENOMIC DNA]</scope>
    <source>
        <strain evidence="5 6">DSM 11549</strain>
    </source>
</reference>
<dbReference type="CDD" id="cd04785">
    <property type="entry name" value="HTH_CadR-PbrR-like"/>
    <property type="match status" value="1"/>
</dbReference>
<dbReference type="PRINTS" id="PR00040">
    <property type="entry name" value="HTHMERR"/>
</dbReference>
<dbReference type="PROSITE" id="PS50937">
    <property type="entry name" value="HTH_MERR_2"/>
    <property type="match status" value="1"/>
</dbReference>
<dbReference type="Pfam" id="PF00376">
    <property type="entry name" value="MerR"/>
    <property type="match status" value="1"/>
</dbReference>
<dbReference type="Gene3D" id="1.10.1660.10">
    <property type="match status" value="1"/>
</dbReference>
<evidence type="ECO:0000256" key="3">
    <source>
        <dbReference type="ARBA" id="ARBA00023163"/>
    </source>
</evidence>
<evidence type="ECO:0000259" key="4">
    <source>
        <dbReference type="PROSITE" id="PS50937"/>
    </source>
</evidence>
<dbReference type="InterPro" id="IPR000551">
    <property type="entry name" value="MerR-type_HTH_dom"/>
</dbReference>
<dbReference type="InterPro" id="IPR015358">
    <property type="entry name" value="Tscrpt_reg_MerR_DNA-bd"/>
</dbReference>
<keyword evidence="2" id="KW-0238">DNA-binding</keyword>
<gene>
    <name evidence="5" type="ORF">J2R99_002979</name>
</gene>
<dbReference type="PANTHER" id="PTHR30204">
    <property type="entry name" value="REDOX-CYCLING DRUG-SENSING TRANSCRIPTIONAL ACTIVATOR SOXR"/>
    <property type="match status" value="1"/>
</dbReference>
<dbReference type="Pfam" id="PF09278">
    <property type="entry name" value="MerR-DNA-bind"/>
    <property type="match status" value="1"/>
</dbReference>
<proteinExistence type="predicted"/>